<dbReference type="Proteomes" id="UP001500655">
    <property type="component" value="Unassembled WGS sequence"/>
</dbReference>
<reference evidence="2 3" key="1">
    <citation type="journal article" date="2019" name="Int. J. Syst. Evol. Microbiol.">
        <title>The Global Catalogue of Microorganisms (GCM) 10K type strain sequencing project: providing services to taxonomists for standard genome sequencing and annotation.</title>
        <authorList>
            <consortium name="The Broad Institute Genomics Platform"/>
            <consortium name="The Broad Institute Genome Sequencing Center for Infectious Disease"/>
            <person name="Wu L."/>
            <person name="Ma J."/>
        </authorList>
    </citation>
    <scope>NUCLEOTIDE SEQUENCE [LARGE SCALE GENOMIC DNA]</scope>
    <source>
        <strain evidence="2 3">JCM 13249</strain>
    </source>
</reference>
<evidence type="ECO:0000256" key="1">
    <source>
        <dbReference type="SAM" id="MobiDB-lite"/>
    </source>
</evidence>
<dbReference type="InterPro" id="IPR007995">
    <property type="entry name" value="DUF742"/>
</dbReference>
<feature type="compositionally biased region" description="Basic and acidic residues" evidence="1">
    <location>
        <begin position="1"/>
        <end position="13"/>
    </location>
</feature>
<evidence type="ECO:0008006" key="4">
    <source>
        <dbReference type="Google" id="ProtNLM"/>
    </source>
</evidence>
<gene>
    <name evidence="2" type="ORF">GCM10009681_07160</name>
</gene>
<accession>A0ABN2JUA3</accession>
<keyword evidence="3" id="KW-1185">Reference proteome</keyword>
<sequence length="220" mass="23664">MSSADDTRPEHPGGRPVGSRFGGWSDYQEWAERDFRPRDPDDEVGTHPPAALVVEVLTYLSPISLPELERAGAESARCQIHPGGVDTGSACARDDMIDIHLDIDLEASMIRPYVRTGGRVEAAHPLEFETLLSSTGLHENWSGESELAGDHLQLCEHCATPQSVAEIAVALNAPIGAVKVLISDAIDQGLLMLHETTPISDGRPPVALLKRVHASLAKLS</sequence>
<feature type="region of interest" description="Disordered" evidence="1">
    <location>
        <begin position="1"/>
        <end position="23"/>
    </location>
</feature>
<name>A0ABN2JUA3_9ACTN</name>
<dbReference type="PANTHER" id="PTHR36221:SF1">
    <property type="entry name" value="DUF742 DOMAIN-CONTAINING PROTEIN"/>
    <property type="match status" value="1"/>
</dbReference>
<dbReference type="PANTHER" id="PTHR36221">
    <property type="entry name" value="DUF742 DOMAIN-CONTAINING PROTEIN"/>
    <property type="match status" value="1"/>
</dbReference>
<dbReference type="RefSeq" id="WP_344076724.1">
    <property type="nucleotide sequence ID" value="NZ_BAAALS010000002.1"/>
</dbReference>
<organism evidence="2 3">
    <name type="scientific">Luedemannella helvata</name>
    <dbReference type="NCBI Taxonomy" id="349315"/>
    <lineage>
        <taxon>Bacteria</taxon>
        <taxon>Bacillati</taxon>
        <taxon>Actinomycetota</taxon>
        <taxon>Actinomycetes</taxon>
        <taxon>Micromonosporales</taxon>
        <taxon>Micromonosporaceae</taxon>
        <taxon>Luedemannella</taxon>
    </lineage>
</organism>
<comment type="caution">
    <text evidence="2">The sequence shown here is derived from an EMBL/GenBank/DDBJ whole genome shotgun (WGS) entry which is preliminary data.</text>
</comment>
<dbReference type="Pfam" id="PF05331">
    <property type="entry name" value="DUF742"/>
    <property type="match status" value="1"/>
</dbReference>
<proteinExistence type="predicted"/>
<protein>
    <recommendedName>
        <fullName evidence="4">DUF742 domain-containing protein</fullName>
    </recommendedName>
</protein>
<dbReference type="EMBL" id="BAAALS010000002">
    <property type="protein sequence ID" value="GAA1738932.1"/>
    <property type="molecule type" value="Genomic_DNA"/>
</dbReference>
<evidence type="ECO:0000313" key="3">
    <source>
        <dbReference type="Proteomes" id="UP001500655"/>
    </source>
</evidence>
<evidence type="ECO:0000313" key="2">
    <source>
        <dbReference type="EMBL" id="GAA1738932.1"/>
    </source>
</evidence>